<proteinExistence type="predicted"/>
<accession>A0ACC2CUT8</accession>
<evidence type="ECO:0000313" key="1">
    <source>
        <dbReference type="EMBL" id="KAJ7545663.1"/>
    </source>
</evidence>
<comment type="caution">
    <text evidence="1">The sequence shown here is derived from an EMBL/GenBank/DDBJ whole genome shotgun (WGS) entry which is preliminary data.</text>
</comment>
<reference evidence="2" key="1">
    <citation type="journal article" date="2024" name="Proc. Natl. Acad. Sci. U.S.A.">
        <title>Extraordinary preservation of gene collinearity over three hundred million years revealed in homosporous lycophytes.</title>
        <authorList>
            <person name="Li C."/>
            <person name="Wickell D."/>
            <person name="Kuo L.Y."/>
            <person name="Chen X."/>
            <person name="Nie B."/>
            <person name="Liao X."/>
            <person name="Peng D."/>
            <person name="Ji J."/>
            <person name="Jenkins J."/>
            <person name="Williams M."/>
            <person name="Shu S."/>
            <person name="Plott C."/>
            <person name="Barry K."/>
            <person name="Rajasekar S."/>
            <person name="Grimwood J."/>
            <person name="Han X."/>
            <person name="Sun S."/>
            <person name="Hou Z."/>
            <person name="He W."/>
            <person name="Dai G."/>
            <person name="Sun C."/>
            <person name="Schmutz J."/>
            <person name="Leebens-Mack J.H."/>
            <person name="Li F.W."/>
            <person name="Wang L."/>
        </authorList>
    </citation>
    <scope>NUCLEOTIDE SEQUENCE [LARGE SCALE GENOMIC DNA]</scope>
    <source>
        <strain evidence="2">cv. PW_Plant_1</strain>
    </source>
</reference>
<sequence length="304" mass="35292">MMGTLEWGGRKRWEDTLVVMLVALVVVKVCAQEDSAVFRTSAFQQTLSVMWANDHVQTEGNGEIVQLKLDKLSGGGFSSIQKYRFGYISMHLKLVPGDSAGVVTAYYLTSETSLRDELDFEFLGNKSGQPYLLQTNMYTKGIGGREQRIRLWFDPSASFHEYGFLWNTHQLVFYVDRVPIRVYRHTRATASMYPSQQPMRLYSSIWDADEWATRGGQDKINWDSAPFLSSYKTLNADACEWKDPYPACASTTWKHWWDQPRAWKLSLSERKMFRWVNSNYLEYNYCTDYKRYPTPPSECSVAPW</sequence>
<gene>
    <name evidence="1" type="ORF">O6H91_08G005200</name>
</gene>
<dbReference type="Proteomes" id="UP001162992">
    <property type="component" value="Chromosome 8"/>
</dbReference>
<organism evidence="1 2">
    <name type="scientific">Diphasiastrum complanatum</name>
    <name type="common">Issler's clubmoss</name>
    <name type="synonym">Lycopodium complanatum</name>
    <dbReference type="NCBI Taxonomy" id="34168"/>
    <lineage>
        <taxon>Eukaryota</taxon>
        <taxon>Viridiplantae</taxon>
        <taxon>Streptophyta</taxon>
        <taxon>Embryophyta</taxon>
        <taxon>Tracheophyta</taxon>
        <taxon>Lycopodiopsida</taxon>
        <taxon>Lycopodiales</taxon>
        <taxon>Lycopodiaceae</taxon>
        <taxon>Lycopodioideae</taxon>
        <taxon>Diphasiastrum</taxon>
    </lineage>
</organism>
<keyword evidence="2" id="KW-1185">Reference proteome</keyword>
<dbReference type="EMBL" id="CM055099">
    <property type="protein sequence ID" value="KAJ7545663.1"/>
    <property type="molecule type" value="Genomic_DNA"/>
</dbReference>
<protein>
    <submittedName>
        <fullName evidence="1">Uncharacterized protein</fullName>
    </submittedName>
</protein>
<evidence type="ECO:0000313" key="2">
    <source>
        <dbReference type="Proteomes" id="UP001162992"/>
    </source>
</evidence>
<name>A0ACC2CUT8_DIPCM</name>